<comment type="caution">
    <text evidence="1">The sequence shown here is derived from an EMBL/GenBank/DDBJ whole genome shotgun (WGS) entry which is preliminary data.</text>
</comment>
<name>A0ACB8BZP4_9AGAM</name>
<dbReference type="EMBL" id="MU266329">
    <property type="protein sequence ID" value="KAH7930783.1"/>
    <property type="molecule type" value="Genomic_DNA"/>
</dbReference>
<keyword evidence="2" id="KW-1185">Reference proteome</keyword>
<accession>A0ACB8BZP4</accession>
<proteinExistence type="predicted"/>
<sequence>MPEIYVHVNLSRNVGREAGAVLDDIGGHRLVPSRQHPETGPKFVCHYSLDKVWIFAADKHLDKRWRKVAGAQGSQQLALVPAMQAKSGAALRSGEGTRIFDDHERRFHSSQDEVRRFESSTLDDVTATRSGESLPVGAELNEAFLLLGHSRHHQACILRAIGRDRRAGQLSRSSDCWPTGKITRYAEMPTINRVYSDVERYINWFLSITMIFTSPRQRTVSCSL</sequence>
<organism evidence="1 2">
    <name type="scientific">Leucogyrophana mollusca</name>
    <dbReference type="NCBI Taxonomy" id="85980"/>
    <lineage>
        <taxon>Eukaryota</taxon>
        <taxon>Fungi</taxon>
        <taxon>Dikarya</taxon>
        <taxon>Basidiomycota</taxon>
        <taxon>Agaricomycotina</taxon>
        <taxon>Agaricomycetes</taxon>
        <taxon>Agaricomycetidae</taxon>
        <taxon>Boletales</taxon>
        <taxon>Boletales incertae sedis</taxon>
        <taxon>Leucogyrophana</taxon>
    </lineage>
</organism>
<dbReference type="Proteomes" id="UP000790709">
    <property type="component" value="Unassembled WGS sequence"/>
</dbReference>
<reference evidence="1" key="1">
    <citation type="journal article" date="2021" name="New Phytol.">
        <title>Evolutionary innovations through gain and loss of genes in the ectomycorrhizal Boletales.</title>
        <authorList>
            <person name="Wu G."/>
            <person name="Miyauchi S."/>
            <person name="Morin E."/>
            <person name="Kuo A."/>
            <person name="Drula E."/>
            <person name="Varga T."/>
            <person name="Kohler A."/>
            <person name="Feng B."/>
            <person name="Cao Y."/>
            <person name="Lipzen A."/>
            <person name="Daum C."/>
            <person name="Hundley H."/>
            <person name="Pangilinan J."/>
            <person name="Johnson J."/>
            <person name="Barry K."/>
            <person name="LaButti K."/>
            <person name="Ng V."/>
            <person name="Ahrendt S."/>
            <person name="Min B."/>
            <person name="Choi I.G."/>
            <person name="Park H."/>
            <person name="Plett J.M."/>
            <person name="Magnuson J."/>
            <person name="Spatafora J.W."/>
            <person name="Nagy L.G."/>
            <person name="Henrissat B."/>
            <person name="Grigoriev I.V."/>
            <person name="Yang Z.L."/>
            <person name="Xu J."/>
            <person name="Martin F.M."/>
        </authorList>
    </citation>
    <scope>NUCLEOTIDE SEQUENCE</scope>
    <source>
        <strain evidence="1">KUC20120723A-06</strain>
    </source>
</reference>
<evidence type="ECO:0000313" key="2">
    <source>
        <dbReference type="Proteomes" id="UP000790709"/>
    </source>
</evidence>
<evidence type="ECO:0000313" key="1">
    <source>
        <dbReference type="EMBL" id="KAH7930783.1"/>
    </source>
</evidence>
<gene>
    <name evidence="1" type="ORF">BV22DRAFT_34019</name>
</gene>
<protein>
    <submittedName>
        <fullName evidence="1">Uncharacterized protein</fullName>
    </submittedName>
</protein>